<dbReference type="Proteomes" id="UP000435138">
    <property type="component" value="Unassembled WGS sequence"/>
</dbReference>
<evidence type="ECO:0000313" key="2">
    <source>
        <dbReference type="Proteomes" id="UP000435138"/>
    </source>
</evidence>
<dbReference type="RefSeq" id="WP_153353052.1">
    <property type="nucleotide sequence ID" value="NZ_JAYKOO010000001.1"/>
</dbReference>
<dbReference type="AlphaFoldDB" id="A0A6A8A8F9"/>
<gene>
    <name evidence="1" type="ORF">GAO09_05545</name>
</gene>
<comment type="caution">
    <text evidence="1">The sequence shown here is derived from an EMBL/GenBank/DDBJ whole genome shotgun (WGS) entry which is preliminary data.</text>
</comment>
<keyword evidence="2" id="KW-1185">Reference proteome</keyword>
<evidence type="ECO:0000313" key="1">
    <source>
        <dbReference type="EMBL" id="MQY45526.1"/>
    </source>
</evidence>
<sequence>MTITLLPLPSGRCSLEFAPSDLSSVALAIERLYGVPDTKLHPASAEYCFGGCSFIFQNEWDDPCLISCAAEGTIVLENLYAALTP</sequence>
<dbReference type="EMBL" id="WIXI01000034">
    <property type="protein sequence ID" value="MQY45526.1"/>
    <property type="molecule type" value="Genomic_DNA"/>
</dbReference>
<reference evidence="1 2" key="1">
    <citation type="submission" date="2019-11" db="EMBL/GenBank/DDBJ databases">
        <title>Genome analysis of Rhizobacterium cereale a novel genus and species isolated from maize roots in North Spain.</title>
        <authorList>
            <person name="Menendez E."/>
            <person name="Flores-Felix J.D."/>
            <person name="Ramirez-Bahena M.-H."/>
            <person name="Igual J.M."/>
            <person name="Garcia-Fraile P."/>
            <person name="Peix A."/>
            <person name="Velazquez E."/>
        </authorList>
    </citation>
    <scope>NUCLEOTIDE SEQUENCE [LARGE SCALE GENOMIC DNA]</scope>
    <source>
        <strain evidence="1 2">RZME27</strain>
    </source>
</reference>
<name>A0A6A8A8F9_9HYPH</name>
<protein>
    <submittedName>
        <fullName evidence="1">Uncharacterized protein</fullName>
    </submittedName>
</protein>
<organism evidence="1 2">
    <name type="scientific">Endobacterium cereale</name>
    <dbReference type="NCBI Taxonomy" id="2663029"/>
    <lineage>
        <taxon>Bacteria</taxon>
        <taxon>Pseudomonadati</taxon>
        <taxon>Pseudomonadota</taxon>
        <taxon>Alphaproteobacteria</taxon>
        <taxon>Hyphomicrobiales</taxon>
        <taxon>Rhizobiaceae</taxon>
        <taxon>Endobacterium</taxon>
    </lineage>
</organism>
<accession>A0A6A8A8F9</accession>
<proteinExistence type="predicted"/>